<dbReference type="RefSeq" id="WP_105591930.1">
    <property type="nucleotide sequence ID" value="NZ_PDET01000003.1"/>
</dbReference>
<comment type="caution">
    <text evidence="4">The sequence shown here is derived from an EMBL/GenBank/DDBJ whole genome shotgun (WGS) entry which is preliminary data.</text>
</comment>
<accession>A0A2S9IFC6</accession>
<dbReference type="Gene3D" id="3.30.2310.20">
    <property type="entry name" value="RelE-like"/>
    <property type="match status" value="1"/>
</dbReference>
<organism evidence="4 5">
    <name type="scientific">Pantoea coffeiphila</name>
    <dbReference type="NCBI Taxonomy" id="1465635"/>
    <lineage>
        <taxon>Bacteria</taxon>
        <taxon>Pseudomonadati</taxon>
        <taxon>Pseudomonadota</taxon>
        <taxon>Gammaproteobacteria</taxon>
        <taxon>Enterobacterales</taxon>
        <taxon>Erwiniaceae</taxon>
        <taxon>Pantoea</taxon>
    </lineage>
</organism>
<keyword evidence="2" id="KW-1277">Toxin-antitoxin system</keyword>
<dbReference type="InterPro" id="IPR051803">
    <property type="entry name" value="TA_system_RelE-like_toxin"/>
</dbReference>
<evidence type="ECO:0000256" key="1">
    <source>
        <dbReference type="ARBA" id="ARBA00006226"/>
    </source>
</evidence>
<dbReference type="InterPro" id="IPR028344">
    <property type="entry name" value="ParE1/4"/>
</dbReference>
<dbReference type="PIRSF" id="PIRSF029218">
    <property type="entry name" value="ParE"/>
    <property type="match status" value="1"/>
</dbReference>
<dbReference type="PANTHER" id="PTHR33755:SF3">
    <property type="entry name" value="TOXIN"/>
    <property type="match status" value="1"/>
</dbReference>
<name>A0A2S9IFC6_9GAMM</name>
<sequence length="93" mass="11127">MYKLTRRAADDFTDIYDYTWLNFGESQADSYTETLEAFFQTLASMPEMGRDYPALLNIKRIEFQQHSIFYTIRDSDILIVRILHQQMNHTNHL</sequence>
<evidence type="ECO:0000256" key="3">
    <source>
        <dbReference type="PIRNR" id="PIRNR029218"/>
    </source>
</evidence>
<dbReference type="PANTHER" id="PTHR33755">
    <property type="entry name" value="TOXIN PARE1-RELATED"/>
    <property type="match status" value="1"/>
</dbReference>
<reference evidence="4 5" key="1">
    <citation type="submission" date="2017-10" db="EMBL/GenBank/DDBJ databases">
        <title>Draft genome of two endophytic bacteria isolated from 'guarana' Paullinia cupana (Mart.) Ducke.</title>
        <authorList>
            <person name="Siqueira K.A."/>
            <person name="Liotti R.G."/>
            <person name="Mendes T.A."/>
            <person name="Soares M.A."/>
        </authorList>
    </citation>
    <scope>NUCLEOTIDE SEQUENCE [LARGE SCALE GENOMIC DNA]</scope>
    <source>
        <strain evidence="4 5">342</strain>
    </source>
</reference>
<dbReference type="InterPro" id="IPR007712">
    <property type="entry name" value="RelE/ParE_toxin"/>
</dbReference>
<gene>
    <name evidence="4" type="ORF">CQW29_06695</name>
</gene>
<dbReference type="InterPro" id="IPR035093">
    <property type="entry name" value="RelE/ParE_toxin_dom_sf"/>
</dbReference>
<keyword evidence="5" id="KW-1185">Reference proteome</keyword>
<dbReference type="AlphaFoldDB" id="A0A2S9IFC6"/>
<dbReference type="Proteomes" id="UP000239181">
    <property type="component" value="Unassembled WGS sequence"/>
</dbReference>
<evidence type="ECO:0000313" key="4">
    <source>
        <dbReference type="EMBL" id="PRD16487.1"/>
    </source>
</evidence>
<dbReference type="Pfam" id="PF05016">
    <property type="entry name" value="ParE_toxin"/>
    <property type="match status" value="1"/>
</dbReference>
<dbReference type="OrthoDB" id="516834at2"/>
<dbReference type="EMBL" id="PDET01000003">
    <property type="protein sequence ID" value="PRD16487.1"/>
    <property type="molecule type" value="Genomic_DNA"/>
</dbReference>
<evidence type="ECO:0000313" key="5">
    <source>
        <dbReference type="Proteomes" id="UP000239181"/>
    </source>
</evidence>
<protein>
    <recommendedName>
        <fullName evidence="3">Toxin</fullName>
    </recommendedName>
</protein>
<comment type="similarity">
    <text evidence="1 3">Belongs to the RelE toxin family.</text>
</comment>
<proteinExistence type="inferred from homology"/>
<evidence type="ECO:0000256" key="2">
    <source>
        <dbReference type="ARBA" id="ARBA00022649"/>
    </source>
</evidence>